<evidence type="ECO:0000256" key="1">
    <source>
        <dbReference type="ARBA" id="ARBA00001941"/>
    </source>
</evidence>
<accession>A0A8J2N3J3</accession>
<comment type="caution">
    <text evidence="8">Lacks conserved residue(s) required for the propagation of feature annotation.</text>
</comment>
<dbReference type="OrthoDB" id="1193027at2759"/>
<comment type="caution">
    <text evidence="11">The sequence shown here is derived from an EMBL/GenBank/DDBJ whole genome shotgun (WGS) entry which is preliminary data.</text>
</comment>
<dbReference type="GeneID" id="67014177"/>
<gene>
    <name evidence="11" type="ORF">ALTATR162_LOCUS2702</name>
</gene>
<reference evidence="11" key="1">
    <citation type="submission" date="2021-05" db="EMBL/GenBank/DDBJ databases">
        <authorList>
            <person name="Stam R."/>
        </authorList>
    </citation>
    <scope>NUCLEOTIDE SEQUENCE</scope>
    <source>
        <strain evidence="11">CS162</strain>
    </source>
</reference>
<keyword evidence="5" id="KW-0378">Hydrolase</keyword>
<dbReference type="AlphaFoldDB" id="A0A8J2N3J3"/>
<dbReference type="SUPFAM" id="SSF57016">
    <property type="entry name" value="Plant lectins/antimicrobial peptides"/>
    <property type="match status" value="1"/>
</dbReference>
<keyword evidence="2 8" id="KW-0147">Chitin-binding</keyword>
<dbReference type="Gene3D" id="3.30.60.10">
    <property type="entry name" value="Endochitinase-like"/>
    <property type="match status" value="1"/>
</dbReference>
<feature type="signal peptide" evidence="9">
    <location>
        <begin position="1"/>
        <end position="28"/>
    </location>
</feature>
<sequence length="380" mass="40962">MKSIHLLLFSLLGFFSLIPLVFVPLVSGHNMVKFINHCPYNIFFWQVGPASTDPTKQIDGSDKYRNMVPGNGGSVIHNMRDTEALGGGLSLKIRDLPYYAVAPAGIIQVEYHLEQSTGAMWYDLSAVDCNLMVGPEDAMYCPLIQGGIRLYVPEIPDDNCPPANCNETGCFNAYTKEGGYPGEPSWKCRAGADLFLETCTEKAGERTFYGVDPKAPVPVHQGIPEPVARPPVSLTELNISPNGKCGPDVGFTCSGSQHGVCCSEYGYCGNRPEYCSAGCQPIFGYCLGENEAHPQVAAPAPLVLTTVTATSVLTQTTTATKTETVTRAVRVVTVTVLKTVGTTAVFTPPPVSITSAVSTRYYGKMFTGYPRMYAAAYVDM</sequence>
<dbReference type="CDD" id="cd11618">
    <property type="entry name" value="ChtBD1_1"/>
    <property type="match status" value="1"/>
</dbReference>
<organism evidence="11 12">
    <name type="scientific">Alternaria atra</name>
    <dbReference type="NCBI Taxonomy" id="119953"/>
    <lineage>
        <taxon>Eukaryota</taxon>
        <taxon>Fungi</taxon>
        <taxon>Dikarya</taxon>
        <taxon>Ascomycota</taxon>
        <taxon>Pezizomycotina</taxon>
        <taxon>Dothideomycetes</taxon>
        <taxon>Pleosporomycetidae</taxon>
        <taxon>Pleosporales</taxon>
        <taxon>Pleosporineae</taxon>
        <taxon>Pleosporaceae</taxon>
        <taxon>Alternaria</taxon>
        <taxon>Alternaria sect. Ulocladioides</taxon>
    </lineage>
</organism>
<dbReference type="InterPro" id="IPR001002">
    <property type="entry name" value="Chitin-bd_1"/>
</dbReference>
<evidence type="ECO:0000313" key="12">
    <source>
        <dbReference type="Proteomes" id="UP000676310"/>
    </source>
</evidence>
<evidence type="ECO:0000256" key="9">
    <source>
        <dbReference type="SAM" id="SignalP"/>
    </source>
</evidence>
<evidence type="ECO:0000313" key="11">
    <source>
        <dbReference type="EMBL" id="CAG5150567.1"/>
    </source>
</evidence>
<evidence type="ECO:0000256" key="7">
    <source>
        <dbReference type="ARBA" id="ARBA00023285"/>
    </source>
</evidence>
<evidence type="ECO:0000256" key="4">
    <source>
        <dbReference type="ARBA" id="ARBA00022729"/>
    </source>
</evidence>
<proteinExistence type="predicted"/>
<keyword evidence="8" id="KW-1015">Disulfide bond</keyword>
<dbReference type="InterPro" id="IPR036861">
    <property type="entry name" value="Endochitinase-like_sf"/>
</dbReference>
<dbReference type="GO" id="GO:0008061">
    <property type="term" value="F:chitin binding"/>
    <property type="evidence" value="ECO:0007669"/>
    <property type="project" value="UniProtKB-UniRule"/>
</dbReference>
<name>A0A8J2N3J3_9PLEO</name>
<dbReference type="PANTHER" id="PTHR46471:SF2">
    <property type="entry name" value="CHITIN DEACETYLASE-RELATED"/>
    <property type="match status" value="1"/>
</dbReference>
<keyword evidence="6" id="KW-0119">Carbohydrate metabolism</keyword>
<dbReference type="PROSITE" id="PS50941">
    <property type="entry name" value="CHIT_BIND_I_2"/>
    <property type="match status" value="1"/>
</dbReference>
<dbReference type="Pfam" id="PF04681">
    <property type="entry name" value="Bys1"/>
    <property type="match status" value="1"/>
</dbReference>
<dbReference type="GO" id="GO:0016787">
    <property type="term" value="F:hydrolase activity"/>
    <property type="evidence" value="ECO:0007669"/>
    <property type="project" value="UniProtKB-KW"/>
</dbReference>
<dbReference type="InterPro" id="IPR006771">
    <property type="entry name" value="CetA-like"/>
</dbReference>
<dbReference type="RefSeq" id="XP_043166243.1">
    <property type="nucleotide sequence ID" value="XM_043310308.1"/>
</dbReference>
<dbReference type="EMBL" id="CAJRGZ010000015">
    <property type="protein sequence ID" value="CAG5150567.1"/>
    <property type="molecule type" value="Genomic_DNA"/>
</dbReference>
<keyword evidence="3" id="KW-0479">Metal-binding</keyword>
<evidence type="ECO:0000256" key="5">
    <source>
        <dbReference type="ARBA" id="ARBA00022801"/>
    </source>
</evidence>
<feature type="domain" description="Chitin-binding type-1" evidence="10">
    <location>
        <begin position="242"/>
        <end position="288"/>
    </location>
</feature>
<dbReference type="PANTHER" id="PTHR46471">
    <property type="entry name" value="CHITIN DEACETYLASE"/>
    <property type="match status" value="1"/>
</dbReference>
<feature type="disulfide bond" evidence="8">
    <location>
        <begin position="261"/>
        <end position="275"/>
    </location>
</feature>
<keyword evidence="7" id="KW-0170">Cobalt</keyword>
<evidence type="ECO:0000256" key="8">
    <source>
        <dbReference type="PROSITE-ProRule" id="PRU00261"/>
    </source>
</evidence>
<evidence type="ECO:0000256" key="2">
    <source>
        <dbReference type="ARBA" id="ARBA00022669"/>
    </source>
</evidence>
<evidence type="ECO:0000259" key="10">
    <source>
        <dbReference type="PROSITE" id="PS50941"/>
    </source>
</evidence>
<keyword evidence="12" id="KW-1185">Reference proteome</keyword>
<keyword evidence="4 9" id="KW-0732">Signal</keyword>
<comment type="cofactor">
    <cofactor evidence="1">
        <name>Co(2+)</name>
        <dbReference type="ChEBI" id="CHEBI:48828"/>
    </cofactor>
</comment>
<protein>
    <recommendedName>
        <fullName evidence="10">Chitin-binding type-1 domain-containing protein</fullName>
    </recommendedName>
</protein>
<dbReference type="Proteomes" id="UP000676310">
    <property type="component" value="Unassembled WGS sequence"/>
</dbReference>
<evidence type="ECO:0000256" key="6">
    <source>
        <dbReference type="ARBA" id="ARBA00023277"/>
    </source>
</evidence>
<evidence type="ECO:0000256" key="3">
    <source>
        <dbReference type="ARBA" id="ARBA00022723"/>
    </source>
</evidence>
<dbReference type="GO" id="GO:0046872">
    <property type="term" value="F:metal ion binding"/>
    <property type="evidence" value="ECO:0007669"/>
    <property type="project" value="UniProtKB-KW"/>
</dbReference>
<dbReference type="Pfam" id="PF00187">
    <property type="entry name" value="Chitin_bind_1"/>
    <property type="match status" value="1"/>
</dbReference>
<feature type="chain" id="PRO_5035211430" description="Chitin-binding type-1 domain-containing protein" evidence="9">
    <location>
        <begin position="29"/>
        <end position="380"/>
    </location>
</feature>